<evidence type="ECO:0000256" key="1">
    <source>
        <dbReference type="ARBA" id="ARBA00008609"/>
    </source>
</evidence>
<feature type="domain" description="GCVT N-terminal" evidence="9">
    <location>
        <begin position="8"/>
        <end position="258"/>
    </location>
</feature>
<organism evidence="11 12">
    <name type="scientific">Limnoglobus roseus</name>
    <dbReference type="NCBI Taxonomy" id="2598579"/>
    <lineage>
        <taxon>Bacteria</taxon>
        <taxon>Pseudomonadati</taxon>
        <taxon>Planctomycetota</taxon>
        <taxon>Planctomycetia</taxon>
        <taxon>Gemmatales</taxon>
        <taxon>Gemmataceae</taxon>
        <taxon>Limnoglobus</taxon>
    </lineage>
</organism>
<dbReference type="EC" id="2.1.2.10" evidence="2 7"/>
<dbReference type="HAMAP" id="MF_00259">
    <property type="entry name" value="GcvT"/>
    <property type="match status" value="1"/>
</dbReference>
<keyword evidence="12" id="KW-1185">Reference proteome</keyword>
<dbReference type="Gene3D" id="2.40.30.110">
    <property type="entry name" value="Aminomethyltransferase beta-barrel domains"/>
    <property type="match status" value="1"/>
</dbReference>
<name>A0A5C1A5V5_9BACT</name>
<evidence type="ECO:0000259" key="9">
    <source>
        <dbReference type="Pfam" id="PF01571"/>
    </source>
</evidence>
<dbReference type="NCBIfam" id="TIGR00528">
    <property type="entry name" value="gcvT"/>
    <property type="match status" value="1"/>
</dbReference>
<comment type="subunit">
    <text evidence="7">The glycine cleavage system is composed of four proteins: P, T, L and H.</text>
</comment>
<keyword evidence="3 7" id="KW-0032">Aminotransferase</keyword>
<dbReference type="Proteomes" id="UP000324974">
    <property type="component" value="Chromosome"/>
</dbReference>
<dbReference type="InterPro" id="IPR028896">
    <property type="entry name" value="GcvT/YgfZ/DmdA"/>
</dbReference>
<dbReference type="FunFam" id="4.10.1250.10:FF:000001">
    <property type="entry name" value="Aminomethyltransferase"/>
    <property type="match status" value="1"/>
</dbReference>
<dbReference type="InterPro" id="IPR027266">
    <property type="entry name" value="TrmE/GcvT-like"/>
</dbReference>
<dbReference type="SUPFAM" id="SSF103025">
    <property type="entry name" value="Folate-binding domain"/>
    <property type="match status" value="1"/>
</dbReference>
<reference evidence="12" key="1">
    <citation type="submission" date="2019-08" db="EMBL/GenBank/DDBJ databases">
        <title>Limnoglobus roseus gen. nov., sp. nov., a novel freshwater planctomycete with a giant genome from the family Gemmataceae.</title>
        <authorList>
            <person name="Kulichevskaya I.S."/>
            <person name="Naumoff D.G."/>
            <person name="Miroshnikov K."/>
            <person name="Ivanova A."/>
            <person name="Philippov D.A."/>
            <person name="Hakobyan A."/>
            <person name="Rijpstra I.C."/>
            <person name="Sinninghe Damste J.S."/>
            <person name="Liesack W."/>
            <person name="Dedysh S.N."/>
        </authorList>
    </citation>
    <scope>NUCLEOTIDE SEQUENCE [LARGE SCALE GENOMIC DNA]</scope>
    <source>
        <strain evidence="12">PX52</strain>
    </source>
</reference>
<dbReference type="InterPro" id="IPR013977">
    <property type="entry name" value="GcvT_C"/>
</dbReference>
<accession>A0A5C1A5V5</accession>
<dbReference type="InterPro" id="IPR029043">
    <property type="entry name" value="GcvT/YgfZ_C"/>
</dbReference>
<dbReference type="PANTHER" id="PTHR43757:SF2">
    <property type="entry name" value="AMINOMETHYLTRANSFERASE, MITOCHONDRIAL"/>
    <property type="match status" value="1"/>
</dbReference>
<keyword evidence="4 7" id="KW-0808">Transferase</keyword>
<evidence type="ECO:0000256" key="6">
    <source>
        <dbReference type="ARBA" id="ARBA00047665"/>
    </source>
</evidence>
<protein>
    <recommendedName>
        <fullName evidence="2 7">Aminomethyltransferase</fullName>
        <ecNumber evidence="2 7">2.1.2.10</ecNumber>
    </recommendedName>
    <alternativeName>
        <fullName evidence="5 7">Glycine cleavage system T protein</fullName>
    </alternativeName>
</protein>
<evidence type="ECO:0000256" key="3">
    <source>
        <dbReference type="ARBA" id="ARBA00022576"/>
    </source>
</evidence>
<comment type="similarity">
    <text evidence="1 7">Belongs to the GcvT family.</text>
</comment>
<dbReference type="GO" id="GO:0008168">
    <property type="term" value="F:methyltransferase activity"/>
    <property type="evidence" value="ECO:0007669"/>
    <property type="project" value="UniProtKB-KW"/>
</dbReference>
<comment type="catalytic activity">
    <reaction evidence="6 7">
        <text>N(6)-[(R)-S(8)-aminomethyldihydrolipoyl]-L-lysyl-[protein] + (6S)-5,6,7,8-tetrahydrofolate = N(6)-[(R)-dihydrolipoyl]-L-lysyl-[protein] + (6R)-5,10-methylene-5,6,7,8-tetrahydrofolate + NH4(+)</text>
        <dbReference type="Rhea" id="RHEA:16945"/>
        <dbReference type="Rhea" id="RHEA-COMP:10475"/>
        <dbReference type="Rhea" id="RHEA-COMP:10492"/>
        <dbReference type="ChEBI" id="CHEBI:15636"/>
        <dbReference type="ChEBI" id="CHEBI:28938"/>
        <dbReference type="ChEBI" id="CHEBI:57453"/>
        <dbReference type="ChEBI" id="CHEBI:83100"/>
        <dbReference type="ChEBI" id="CHEBI:83143"/>
        <dbReference type="EC" id="2.1.2.10"/>
    </reaction>
</comment>
<dbReference type="Gene3D" id="3.30.70.1400">
    <property type="entry name" value="Aminomethyltransferase beta-barrel domains"/>
    <property type="match status" value="1"/>
</dbReference>
<dbReference type="GO" id="GO:0005829">
    <property type="term" value="C:cytosol"/>
    <property type="evidence" value="ECO:0007669"/>
    <property type="project" value="TreeGrafter"/>
</dbReference>
<keyword evidence="11" id="KW-0489">Methyltransferase</keyword>
<evidence type="ECO:0000256" key="5">
    <source>
        <dbReference type="ARBA" id="ARBA00031395"/>
    </source>
</evidence>
<evidence type="ECO:0000256" key="7">
    <source>
        <dbReference type="HAMAP-Rule" id="MF_00259"/>
    </source>
</evidence>
<evidence type="ECO:0000256" key="8">
    <source>
        <dbReference type="PIRSR" id="PIRSR006487-1"/>
    </source>
</evidence>
<gene>
    <name evidence="7" type="primary">gcvT</name>
    <name evidence="11" type="ORF">PX52LOC_00065</name>
</gene>
<dbReference type="GO" id="GO:0032259">
    <property type="term" value="P:methylation"/>
    <property type="evidence" value="ECO:0007669"/>
    <property type="project" value="UniProtKB-KW"/>
</dbReference>
<dbReference type="GO" id="GO:0019464">
    <property type="term" value="P:glycine decarboxylation via glycine cleavage system"/>
    <property type="evidence" value="ECO:0007669"/>
    <property type="project" value="UniProtKB-UniRule"/>
</dbReference>
<dbReference type="GO" id="GO:0004047">
    <property type="term" value="F:aminomethyltransferase activity"/>
    <property type="evidence" value="ECO:0007669"/>
    <property type="project" value="UniProtKB-UniRule"/>
</dbReference>
<evidence type="ECO:0000313" key="11">
    <source>
        <dbReference type="EMBL" id="QEL13212.1"/>
    </source>
</evidence>
<dbReference type="InterPro" id="IPR006223">
    <property type="entry name" value="GcvT"/>
</dbReference>
<dbReference type="GO" id="GO:0008483">
    <property type="term" value="F:transaminase activity"/>
    <property type="evidence" value="ECO:0007669"/>
    <property type="project" value="UniProtKB-KW"/>
</dbReference>
<dbReference type="AlphaFoldDB" id="A0A5C1A5V5"/>
<dbReference type="InterPro" id="IPR022903">
    <property type="entry name" value="GcvT_bac"/>
</dbReference>
<dbReference type="RefSeq" id="WP_149108196.1">
    <property type="nucleotide sequence ID" value="NZ_CP042425.1"/>
</dbReference>
<dbReference type="InterPro" id="IPR006222">
    <property type="entry name" value="GCVT_N"/>
</dbReference>
<dbReference type="SUPFAM" id="SSF101790">
    <property type="entry name" value="Aminomethyltransferase beta-barrel domain"/>
    <property type="match status" value="1"/>
</dbReference>
<dbReference type="Gene3D" id="4.10.1250.10">
    <property type="entry name" value="Aminomethyltransferase fragment"/>
    <property type="match status" value="1"/>
</dbReference>
<dbReference type="PIRSF" id="PIRSF006487">
    <property type="entry name" value="GcvT"/>
    <property type="match status" value="1"/>
</dbReference>
<dbReference type="OrthoDB" id="9774591at2"/>
<proteinExistence type="inferred from homology"/>
<dbReference type="GO" id="GO:0005960">
    <property type="term" value="C:glycine cleavage complex"/>
    <property type="evidence" value="ECO:0007669"/>
    <property type="project" value="InterPro"/>
</dbReference>
<evidence type="ECO:0000313" key="12">
    <source>
        <dbReference type="Proteomes" id="UP000324974"/>
    </source>
</evidence>
<dbReference type="NCBIfam" id="NF001567">
    <property type="entry name" value="PRK00389.1"/>
    <property type="match status" value="1"/>
</dbReference>
<sequence>MANLRTALYDAHVAQHARMVPFAGWDMPVQYASIIEEHKAVRSAVGMFDVSHMARFSFGGTDAAALLEKVFTNSVATMKEMQVRYGLVCNADGGTLDDVIVYRWPYGYAMVANGSNHDKILAWLKQHATGDVQITDETPSTVMLAVQGPKAIDAVAGLFPDDVSKLKYFFALPTRYHDRGCVVSRTGYTGEDGFEITVPNELGVALWDAMLARGVKPCGLGSRDTLRLEAAMPLYGHELTEKIDPLQAGLDWAVKLNKDFIGRDALKSASEAAGHRPKRVGLLLEGKRAARQECVLLADESTPVGVVTSGSFVPWLDQSIAMGYVAPRHAAPGTPLLVDIRGTHVPAAVVPLPFYSRKK</sequence>
<feature type="binding site" evidence="8">
    <location>
        <position position="195"/>
    </location>
    <ligand>
        <name>substrate</name>
    </ligand>
</feature>
<dbReference type="Gene3D" id="3.30.1360.120">
    <property type="entry name" value="Probable tRNA modification gtpase trme, domain 1"/>
    <property type="match status" value="1"/>
</dbReference>
<dbReference type="KEGG" id="lrs:PX52LOC_00065"/>
<evidence type="ECO:0000256" key="4">
    <source>
        <dbReference type="ARBA" id="ARBA00022679"/>
    </source>
</evidence>
<evidence type="ECO:0000256" key="2">
    <source>
        <dbReference type="ARBA" id="ARBA00012616"/>
    </source>
</evidence>
<dbReference type="Pfam" id="PF01571">
    <property type="entry name" value="GCV_T"/>
    <property type="match status" value="1"/>
</dbReference>
<comment type="function">
    <text evidence="7">The glycine cleavage system catalyzes the degradation of glycine.</text>
</comment>
<dbReference type="Pfam" id="PF08669">
    <property type="entry name" value="GCV_T_C"/>
    <property type="match status" value="1"/>
</dbReference>
<feature type="domain" description="Aminomethyltransferase C-terminal" evidence="10">
    <location>
        <begin position="278"/>
        <end position="355"/>
    </location>
</feature>
<dbReference type="PANTHER" id="PTHR43757">
    <property type="entry name" value="AMINOMETHYLTRANSFERASE"/>
    <property type="match status" value="1"/>
</dbReference>
<dbReference type="EMBL" id="CP042425">
    <property type="protein sequence ID" value="QEL13212.1"/>
    <property type="molecule type" value="Genomic_DNA"/>
</dbReference>
<evidence type="ECO:0000259" key="10">
    <source>
        <dbReference type="Pfam" id="PF08669"/>
    </source>
</evidence>